<proteinExistence type="inferred from homology"/>
<dbReference type="EMBL" id="CP001108">
    <property type="protein sequence ID" value="ACF45439.1"/>
    <property type="molecule type" value="Genomic_DNA"/>
</dbReference>
<dbReference type="PANTHER" id="PTHR43022">
    <property type="entry name" value="PROTEIN SMF"/>
    <property type="match status" value="1"/>
</dbReference>
<dbReference type="AlphaFoldDB" id="B4S4U1"/>
<dbReference type="InterPro" id="IPR041614">
    <property type="entry name" value="DprA_WH"/>
</dbReference>
<dbReference type="Gene3D" id="1.10.10.10">
    <property type="entry name" value="Winged helix-like DNA-binding domain superfamily/Winged helix DNA-binding domain"/>
    <property type="match status" value="1"/>
</dbReference>
<evidence type="ECO:0000313" key="5">
    <source>
        <dbReference type="Proteomes" id="UP000002725"/>
    </source>
</evidence>
<organism evidence="4 5">
    <name type="scientific">Prosthecochloris aestuarii (strain DSM 271 / SK 413)</name>
    <dbReference type="NCBI Taxonomy" id="290512"/>
    <lineage>
        <taxon>Bacteria</taxon>
        <taxon>Pseudomonadati</taxon>
        <taxon>Chlorobiota</taxon>
        <taxon>Chlorobiia</taxon>
        <taxon>Chlorobiales</taxon>
        <taxon>Chlorobiaceae</taxon>
        <taxon>Prosthecochloris</taxon>
    </lineage>
</organism>
<sequence length="382" mass="41223">MLSPGIEKNDLDDLLILLVLSGIEGIGPARIKALLQQAGSPSNVLALPKWKLEETRGIGAALAEKITSFFHSAETCRNAREKAEQMLESLDRSKISIITILDSLYPPLLKEIYDPPPYLFVKGDLSSAHGPGIAIVGTRQASAYGKKVTNLFCRELCSCGITIVSGLAYGIDMAAHTAALEYGGKTIAVLAGGVDNPYTDPTGKVWPKIIENGAMISEEWPGCAVTPEKFPKRNRLISGLSAGTLIVESNARGGSLITASYALDQNREVFAVPGPVFSKTSQGTNNLIEKGHAKLVSSAESVITEILPQHIITKPQKKFELHTQSLSKEEQQILHTLGDKPLHIDLLAEKTAIPASSLLIRLFELEIKNLVEQLPGQIFQAM</sequence>
<dbReference type="RefSeq" id="WP_012504976.1">
    <property type="nucleotide sequence ID" value="NC_011059.1"/>
</dbReference>
<evidence type="ECO:0000259" key="3">
    <source>
        <dbReference type="Pfam" id="PF17782"/>
    </source>
</evidence>
<dbReference type="eggNOG" id="COG0758">
    <property type="taxonomic scope" value="Bacteria"/>
</dbReference>
<dbReference type="InterPro" id="IPR036388">
    <property type="entry name" value="WH-like_DNA-bd_sf"/>
</dbReference>
<keyword evidence="5" id="KW-1185">Reference proteome</keyword>
<comment type="similarity">
    <text evidence="1">Belongs to the DprA/Smf family.</text>
</comment>
<dbReference type="InterPro" id="IPR057666">
    <property type="entry name" value="DrpA_SLOG"/>
</dbReference>
<dbReference type="Pfam" id="PF02481">
    <property type="entry name" value="DNA_processg_A"/>
    <property type="match status" value="1"/>
</dbReference>
<dbReference type="Pfam" id="PF17782">
    <property type="entry name" value="WHD_DprA"/>
    <property type="match status" value="1"/>
</dbReference>
<dbReference type="InterPro" id="IPR003488">
    <property type="entry name" value="DprA"/>
</dbReference>
<evidence type="ECO:0000313" key="4">
    <source>
        <dbReference type="EMBL" id="ACF45439.1"/>
    </source>
</evidence>
<feature type="domain" description="DprA winged helix" evidence="3">
    <location>
        <begin position="323"/>
        <end position="377"/>
    </location>
</feature>
<dbReference type="KEGG" id="paa:Paes_0382"/>
<dbReference type="Gene3D" id="3.40.50.450">
    <property type="match status" value="1"/>
</dbReference>
<evidence type="ECO:0000256" key="1">
    <source>
        <dbReference type="ARBA" id="ARBA00006525"/>
    </source>
</evidence>
<dbReference type="InterPro" id="IPR010994">
    <property type="entry name" value="RuvA_2-like"/>
</dbReference>
<dbReference type="SUPFAM" id="SSF102405">
    <property type="entry name" value="MCP/YpsA-like"/>
    <property type="match status" value="1"/>
</dbReference>
<dbReference type="PANTHER" id="PTHR43022:SF1">
    <property type="entry name" value="PROTEIN SMF"/>
    <property type="match status" value="1"/>
</dbReference>
<dbReference type="GO" id="GO:0009294">
    <property type="term" value="P:DNA-mediated transformation"/>
    <property type="evidence" value="ECO:0007669"/>
    <property type="project" value="InterPro"/>
</dbReference>
<dbReference type="HOGENOM" id="CLU_029601_1_1_10"/>
<evidence type="ECO:0000259" key="2">
    <source>
        <dbReference type="Pfam" id="PF02481"/>
    </source>
</evidence>
<protein>
    <submittedName>
        <fullName evidence="4">DNA protecting protein DprA</fullName>
    </submittedName>
</protein>
<feature type="domain" description="Smf/DprA SLOG" evidence="2">
    <location>
        <begin position="97"/>
        <end position="305"/>
    </location>
</feature>
<dbReference type="SUPFAM" id="SSF47781">
    <property type="entry name" value="RuvA domain 2-like"/>
    <property type="match status" value="1"/>
</dbReference>
<accession>B4S4U1</accession>
<reference evidence="4" key="1">
    <citation type="submission" date="2008-06" db="EMBL/GenBank/DDBJ databases">
        <title>Complete sequence of chromosome of Prosthecochloris aestuarii DSM 271.</title>
        <authorList>
            <consortium name="US DOE Joint Genome Institute"/>
            <person name="Lucas S."/>
            <person name="Copeland A."/>
            <person name="Lapidus A."/>
            <person name="Glavina del Rio T."/>
            <person name="Dalin E."/>
            <person name="Tice H."/>
            <person name="Bruce D."/>
            <person name="Goodwin L."/>
            <person name="Pitluck S."/>
            <person name="Schmutz J."/>
            <person name="Larimer F."/>
            <person name="Land M."/>
            <person name="Hauser L."/>
            <person name="Kyrpides N."/>
            <person name="Anderson I."/>
            <person name="Liu Z."/>
            <person name="Li T."/>
            <person name="Zhao F."/>
            <person name="Overmann J."/>
            <person name="Bryant D.A."/>
            <person name="Richardson P."/>
        </authorList>
    </citation>
    <scope>NUCLEOTIDE SEQUENCE [LARGE SCALE GENOMIC DNA]</scope>
    <source>
        <strain evidence="4">DSM 271</strain>
    </source>
</reference>
<dbReference type="NCBIfam" id="TIGR00732">
    <property type="entry name" value="dprA"/>
    <property type="match status" value="1"/>
</dbReference>
<gene>
    <name evidence="4" type="ordered locus">Paes_0382</name>
</gene>
<dbReference type="STRING" id="290512.Paes_0382"/>
<dbReference type="Proteomes" id="UP000002725">
    <property type="component" value="Chromosome"/>
</dbReference>
<name>B4S4U1_PROA2</name>
<dbReference type="Pfam" id="PF14520">
    <property type="entry name" value="HHH_5"/>
    <property type="match status" value="1"/>
</dbReference>